<evidence type="ECO:0000259" key="8">
    <source>
        <dbReference type="Pfam" id="PF06808"/>
    </source>
</evidence>
<keyword evidence="2" id="KW-1003">Cell membrane</keyword>
<comment type="caution">
    <text evidence="9">The sequence shown here is derived from an EMBL/GenBank/DDBJ whole genome shotgun (WGS) entry which is preliminary data.</text>
</comment>
<name>X1M2R9_9ZZZZ</name>
<evidence type="ECO:0000256" key="7">
    <source>
        <dbReference type="SAM" id="Phobius"/>
    </source>
</evidence>
<protein>
    <recommendedName>
        <fullName evidence="8">TRAP C4-dicarboxylate transport system permease DctM subunit domain-containing protein</fullName>
    </recommendedName>
</protein>
<evidence type="ECO:0000256" key="6">
    <source>
        <dbReference type="ARBA" id="ARBA00023136"/>
    </source>
</evidence>
<feature type="domain" description="TRAP C4-dicarboxylate transport system permease DctM subunit" evidence="8">
    <location>
        <begin position="1"/>
        <end position="123"/>
    </location>
</feature>
<reference evidence="9" key="1">
    <citation type="journal article" date="2014" name="Front. Microbiol.">
        <title>High frequency of phylogenetically diverse reductive dehalogenase-homologous genes in deep subseafloor sedimentary metagenomes.</title>
        <authorList>
            <person name="Kawai M."/>
            <person name="Futagami T."/>
            <person name="Toyoda A."/>
            <person name="Takaki Y."/>
            <person name="Nishi S."/>
            <person name="Hori S."/>
            <person name="Arai W."/>
            <person name="Tsubouchi T."/>
            <person name="Morono Y."/>
            <person name="Uchiyama I."/>
            <person name="Ito T."/>
            <person name="Fujiyama A."/>
            <person name="Inagaki F."/>
            <person name="Takami H."/>
        </authorList>
    </citation>
    <scope>NUCLEOTIDE SEQUENCE</scope>
    <source>
        <strain evidence="9">Expedition CK06-06</strain>
    </source>
</reference>
<keyword evidence="6 7" id="KW-0472">Membrane</keyword>
<feature type="non-terminal residue" evidence="9">
    <location>
        <position position="1"/>
    </location>
</feature>
<evidence type="ECO:0000256" key="1">
    <source>
        <dbReference type="ARBA" id="ARBA00004429"/>
    </source>
</evidence>
<sequence length="132" mass="14360">TRIPYELAGFAAGLPLSNHLILVFILISYLILGCIMDAIAMIVLTVPIFYPVILELGFDPVWFGVIMVIVMEMALITPPVGMNVFAIAGVSKDVPLYTIFRGILPFLIAMVVCIALIVAFPEIATFLPSTMT</sequence>
<dbReference type="PANTHER" id="PTHR33362:SF5">
    <property type="entry name" value="C4-DICARBOXYLATE TRAP TRANSPORTER LARGE PERMEASE PROTEIN DCTM"/>
    <property type="match status" value="1"/>
</dbReference>
<feature type="transmembrane region" description="Helical" evidence="7">
    <location>
        <begin position="20"/>
        <end position="50"/>
    </location>
</feature>
<gene>
    <name evidence="9" type="ORF">S06H3_13117</name>
</gene>
<organism evidence="9">
    <name type="scientific">marine sediment metagenome</name>
    <dbReference type="NCBI Taxonomy" id="412755"/>
    <lineage>
        <taxon>unclassified sequences</taxon>
        <taxon>metagenomes</taxon>
        <taxon>ecological metagenomes</taxon>
    </lineage>
</organism>
<dbReference type="InterPro" id="IPR004681">
    <property type="entry name" value="TRAP_DctM"/>
</dbReference>
<accession>X1M2R9</accession>
<dbReference type="PANTHER" id="PTHR33362">
    <property type="entry name" value="SIALIC ACID TRAP TRANSPORTER PERMEASE PROTEIN SIAT-RELATED"/>
    <property type="match status" value="1"/>
</dbReference>
<dbReference type="AlphaFoldDB" id="X1M2R9"/>
<dbReference type="Pfam" id="PF06808">
    <property type="entry name" value="DctM"/>
    <property type="match status" value="1"/>
</dbReference>
<evidence type="ECO:0000256" key="5">
    <source>
        <dbReference type="ARBA" id="ARBA00022989"/>
    </source>
</evidence>
<dbReference type="GO" id="GO:0005886">
    <property type="term" value="C:plasma membrane"/>
    <property type="evidence" value="ECO:0007669"/>
    <property type="project" value="UniProtKB-SubCell"/>
</dbReference>
<feature type="transmembrane region" description="Helical" evidence="7">
    <location>
        <begin position="102"/>
        <end position="127"/>
    </location>
</feature>
<evidence type="ECO:0000256" key="3">
    <source>
        <dbReference type="ARBA" id="ARBA00022519"/>
    </source>
</evidence>
<evidence type="ECO:0000256" key="2">
    <source>
        <dbReference type="ARBA" id="ARBA00022475"/>
    </source>
</evidence>
<comment type="subcellular location">
    <subcellularLocation>
        <location evidence="1">Cell inner membrane</location>
        <topology evidence="1">Multi-pass membrane protein</topology>
    </subcellularLocation>
</comment>
<dbReference type="GO" id="GO:0022857">
    <property type="term" value="F:transmembrane transporter activity"/>
    <property type="evidence" value="ECO:0007669"/>
    <property type="project" value="TreeGrafter"/>
</dbReference>
<keyword evidence="3" id="KW-0997">Cell inner membrane</keyword>
<evidence type="ECO:0000313" key="9">
    <source>
        <dbReference type="EMBL" id="GAI12366.1"/>
    </source>
</evidence>
<dbReference type="EMBL" id="BARV01006399">
    <property type="protein sequence ID" value="GAI12366.1"/>
    <property type="molecule type" value="Genomic_DNA"/>
</dbReference>
<keyword evidence="5 7" id="KW-1133">Transmembrane helix</keyword>
<keyword evidence="4 7" id="KW-0812">Transmembrane</keyword>
<proteinExistence type="predicted"/>
<dbReference type="InterPro" id="IPR010656">
    <property type="entry name" value="DctM"/>
</dbReference>
<feature type="transmembrane region" description="Helical" evidence="7">
    <location>
        <begin position="62"/>
        <end position="90"/>
    </location>
</feature>
<evidence type="ECO:0000256" key="4">
    <source>
        <dbReference type="ARBA" id="ARBA00022692"/>
    </source>
</evidence>